<proteinExistence type="predicted"/>
<feature type="non-terminal residue" evidence="1">
    <location>
        <position position="1"/>
    </location>
</feature>
<dbReference type="AlphaFoldDB" id="A0A8S3APU0"/>
<accession>A0A8S3APU0</accession>
<evidence type="ECO:0000313" key="2">
    <source>
        <dbReference type="Proteomes" id="UP000676336"/>
    </source>
</evidence>
<dbReference type="Proteomes" id="UP000676336">
    <property type="component" value="Unassembled WGS sequence"/>
</dbReference>
<name>A0A8S3APU0_9BILA</name>
<evidence type="ECO:0000313" key="1">
    <source>
        <dbReference type="EMBL" id="CAF4737792.1"/>
    </source>
</evidence>
<organism evidence="1 2">
    <name type="scientific">Rotaria magnacalcarata</name>
    <dbReference type="NCBI Taxonomy" id="392030"/>
    <lineage>
        <taxon>Eukaryota</taxon>
        <taxon>Metazoa</taxon>
        <taxon>Spiralia</taxon>
        <taxon>Gnathifera</taxon>
        <taxon>Rotifera</taxon>
        <taxon>Eurotatoria</taxon>
        <taxon>Bdelloidea</taxon>
        <taxon>Philodinida</taxon>
        <taxon>Philodinidae</taxon>
        <taxon>Rotaria</taxon>
    </lineage>
</organism>
<dbReference type="EMBL" id="CAJOBI010134057">
    <property type="protein sequence ID" value="CAF4737792.1"/>
    <property type="molecule type" value="Genomic_DNA"/>
</dbReference>
<reference evidence="1" key="1">
    <citation type="submission" date="2021-02" db="EMBL/GenBank/DDBJ databases">
        <authorList>
            <person name="Nowell W R."/>
        </authorList>
    </citation>
    <scope>NUCLEOTIDE SEQUENCE</scope>
</reference>
<comment type="caution">
    <text evidence="1">The sequence shown here is derived from an EMBL/GenBank/DDBJ whole genome shotgun (WGS) entry which is preliminary data.</text>
</comment>
<sequence>WFQNRRRLQTQRDTGERLATSNEMLALQQGRTGVKSDELKIFLNEVAQYKDAPPRIRLNDSS</sequence>
<gene>
    <name evidence="1" type="ORF">SMN809_LOCUS44574</name>
</gene>
<protein>
    <submittedName>
        <fullName evidence="1">Uncharacterized protein</fullName>
    </submittedName>
</protein>